<dbReference type="EMBL" id="JACEIK010000712">
    <property type="protein sequence ID" value="MCD7461249.1"/>
    <property type="molecule type" value="Genomic_DNA"/>
</dbReference>
<dbReference type="Proteomes" id="UP000823775">
    <property type="component" value="Unassembled WGS sequence"/>
</dbReference>
<evidence type="ECO:0000313" key="3">
    <source>
        <dbReference type="Proteomes" id="UP000823775"/>
    </source>
</evidence>
<comment type="caution">
    <text evidence="2">The sequence shown here is derived from an EMBL/GenBank/DDBJ whole genome shotgun (WGS) entry which is preliminary data.</text>
</comment>
<evidence type="ECO:0000256" key="1">
    <source>
        <dbReference type="SAM" id="MobiDB-lite"/>
    </source>
</evidence>
<proteinExistence type="predicted"/>
<gene>
    <name evidence="2" type="ORF">HAX54_045733</name>
</gene>
<feature type="region of interest" description="Disordered" evidence="1">
    <location>
        <begin position="1"/>
        <end position="26"/>
    </location>
</feature>
<evidence type="ECO:0000313" key="2">
    <source>
        <dbReference type="EMBL" id="MCD7461249.1"/>
    </source>
</evidence>
<feature type="region of interest" description="Disordered" evidence="1">
    <location>
        <begin position="77"/>
        <end position="120"/>
    </location>
</feature>
<name>A0ABS8SQE4_DATST</name>
<protein>
    <submittedName>
        <fullName evidence="2">Uncharacterized protein</fullName>
    </submittedName>
</protein>
<organism evidence="2 3">
    <name type="scientific">Datura stramonium</name>
    <name type="common">Jimsonweed</name>
    <name type="synonym">Common thornapple</name>
    <dbReference type="NCBI Taxonomy" id="4076"/>
    <lineage>
        <taxon>Eukaryota</taxon>
        <taxon>Viridiplantae</taxon>
        <taxon>Streptophyta</taxon>
        <taxon>Embryophyta</taxon>
        <taxon>Tracheophyta</taxon>
        <taxon>Spermatophyta</taxon>
        <taxon>Magnoliopsida</taxon>
        <taxon>eudicotyledons</taxon>
        <taxon>Gunneridae</taxon>
        <taxon>Pentapetalae</taxon>
        <taxon>asterids</taxon>
        <taxon>lamiids</taxon>
        <taxon>Solanales</taxon>
        <taxon>Solanaceae</taxon>
        <taxon>Solanoideae</taxon>
        <taxon>Datureae</taxon>
        <taxon>Datura</taxon>
    </lineage>
</organism>
<reference evidence="2 3" key="1">
    <citation type="journal article" date="2021" name="BMC Genomics">
        <title>Datura genome reveals duplications of psychoactive alkaloid biosynthetic genes and high mutation rate following tissue culture.</title>
        <authorList>
            <person name="Rajewski A."/>
            <person name="Carter-House D."/>
            <person name="Stajich J."/>
            <person name="Litt A."/>
        </authorList>
    </citation>
    <scope>NUCLEOTIDE SEQUENCE [LARGE SCALE GENOMIC DNA]</scope>
    <source>
        <strain evidence="2">AR-01</strain>
    </source>
</reference>
<sequence length="120" mass="13478">MLACHNNHHDDLDSVGSQSKKVEEEEVNYKLRYDPRGLDMIKTKEPEGLHGPVLSISENNMRIDNILSHLYGIVGPGFEEPFDDDDPTDSERARCNSDLESNVDDSEIGEAIYAPTDDED</sequence>
<accession>A0ABS8SQE4</accession>
<keyword evidence="3" id="KW-1185">Reference proteome</keyword>